<accession>A0A511DGD7</accession>
<dbReference type="AlphaFoldDB" id="A0A511DGD7"/>
<evidence type="ECO:0000313" key="1">
    <source>
        <dbReference type="EMBL" id="GEL23842.1"/>
    </source>
</evidence>
<evidence type="ECO:0000313" key="2">
    <source>
        <dbReference type="Proteomes" id="UP000321685"/>
    </source>
</evidence>
<protein>
    <recommendedName>
        <fullName evidence="3">DUF2742 domain-containing protein</fullName>
    </recommendedName>
</protein>
<dbReference type="EMBL" id="BJVJ01000024">
    <property type="protein sequence ID" value="GEL23842.1"/>
    <property type="molecule type" value="Genomic_DNA"/>
</dbReference>
<comment type="caution">
    <text evidence="1">The sequence shown here is derived from an EMBL/GenBank/DDBJ whole genome shotgun (WGS) entry which is preliminary data.</text>
</comment>
<gene>
    <name evidence="1" type="ORF">PSU4_27960</name>
</gene>
<organism evidence="1 2">
    <name type="scientific">Pseudonocardia sulfidoxydans NBRC 16205</name>
    <dbReference type="NCBI Taxonomy" id="1223511"/>
    <lineage>
        <taxon>Bacteria</taxon>
        <taxon>Bacillati</taxon>
        <taxon>Actinomycetota</taxon>
        <taxon>Actinomycetes</taxon>
        <taxon>Pseudonocardiales</taxon>
        <taxon>Pseudonocardiaceae</taxon>
        <taxon>Pseudonocardia</taxon>
    </lineage>
</organism>
<proteinExistence type="predicted"/>
<sequence length="130" mass="14047">MTTPVPEEPGRPCWWVERDVDAVETALWPWITAAGEMEIPLLGTPDWAAAEVPARLAAVAVFVLGALVERDPTVIAARLAAEIATVRLSNQLARKQAAEAIAEAIDARAVATRMLQREQIRRADQAAGAR</sequence>
<dbReference type="Proteomes" id="UP000321685">
    <property type="component" value="Unassembled WGS sequence"/>
</dbReference>
<keyword evidence="2" id="KW-1185">Reference proteome</keyword>
<evidence type="ECO:0008006" key="3">
    <source>
        <dbReference type="Google" id="ProtNLM"/>
    </source>
</evidence>
<name>A0A511DGD7_9PSEU</name>
<reference evidence="1 2" key="1">
    <citation type="submission" date="2019-07" db="EMBL/GenBank/DDBJ databases">
        <title>Whole genome shotgun sequence of Pseudonocardia sulfidoxydans NBRC 16205.</title>
        <authorList>
            <person name="Hosoyama A."/>
            <person name="Uohara A."/>
            <person name="Ohji S."/>
            <person name="Ichikawa N."/>
        </authorList>
    </citation>
    <scope>NUCLEOTIDE SEQUENCE [LARGE SCALE GENOMIC DNA]</scope>
    <source>
        <strain evidence="1 2">NBRC 16205</strain>
    </source>
</reference>
<dbReference type="RefSeq" id="WP_246115108.1">
    <property type="nucleotide sequence ID" value="NZ_BJVJ01000024.1"/>
</dbReference>